<evidence type="ECO:0000256" key="1">
    <source>
        <dbReference type="SAM" id="MobiDB-lite"/>
    </source>
</evidence>
<comment type="caution">
    <text evidence="2">The sequence shown here is derived from an EMBL/GenBank/DDBJ whole genome shotgun (WGS) entry which is preliminary data.</text>
</comment>
<keyword evidence="3" id="KW-1185">Reference proteome</keyword>
<dbReference type="EMBL" id="JACGWO010000006">
    <property type="protein sequence ID" value="KAK4424292.1"/>
    <property type="molecule type" value="Genomic_DNA"/>
</dbReference>
<feature type="region of interest" description="Disordered" evidence="1">
    <location>
        <begin position="56"/>
        <end position="77"/>
    </location>
</feature>
<dbReference type="AlphaFoldDB" id="A0AAE2CJB4"/>
<accession>A0AAE2CJB4</accession>
<protein>
    <submittedName>
        <fullName evidence="2">Uncharacterized protein</fullName>
    </submittedName>
</protein>
<name>A0AAE2CJB4_9LAMI</name>
<reference evidence="2" key="1">
    <citation type="submission" date="2020-06" db="EMBL/GenBank/DDBJ databases">
        <authorList>
            <person name="Li T."/>
            <person name="Hu X."/>
            <person name="Zhang T."/>
            <person name="Song X."/>
            <person name="Zhang H."/>
            <person name="Dai N."/>
            <person name="Sheng W."/>
            <person name="Hou X."/>
            <person name="Wei L."/>
        </authorList>
    </citation>
    <scope>NUCLEOTIDE SEQUENCE</scope>
    <source>
        <strain evidence="2">3651</strain>
        <tissue evidence="2">Leaf</tissue>
    </source>
</reference>
<evidence type="ECO:0000313" key="3">
    <source>
        <dbReference type="Proteomes" id="UP001293254"/>
    </source>
</evidence>
<proteinExistence type="predicted"/>
<evidence type="ECO:0000313" key="2">
    <source>
        <dbReference type="EMBL" id="KAK4424292.1"/>
    </source>
</evidence>
<reference evidence="2" key="2">
    <citation type="journal article" date="2024" name="Plant">
        <title>Genomic evolution and insights into agronomic trait innovations of Sesamum species.</title>
        <authorList>
            <person name="Miao H."/>
            <person name="Wang L."/>
            <person name="Qu L."/>
            <person name="Liu H."/>
            <person name="Sun Y."/>
            <person name="Le M."/>
            <person name="Wang Q."/>
            <person name="Wei S."/>
            <person name="Zheng Y."/>
            <person name="Lin W."/>
            <person name="Duan Y."/>
            <person name="Cao H."/>
            <person name="Xiong S."/>
            <person name="Wang X."/>
            <person name="Wei L."/>
            <person name="Li C."/>
            <person name="Ma Q."/>
            <person name="Ju M."/>
            <person name="Zhao R."/>
            <person name="Li G."/>
            <person name="Mu C."/>
            <person name="Tian Q."/>
            <person name="Mei H."/>
            <person name="Zhang T."/>
            <person name="Gao T."/>
            <person name="Zhang H."/>
        </authorList>
    </citation>
    <scope>NUCLEOTIDE SEQUENCE</scope>
    <source>
        <strain evidence="2">3651</strain>
    </source>
</reference>
<dbReference type="Proteomes" id="UP001293254">
    <property type="component" value="Unassembled WGS sequence"/>
</dbReference>
<gene>
    <name evidence="2" type="ORF">Salat_1622600</name>
</gene>
<sequence>MDLVRGAQWAGLTRVNRGSTRDWVDPNRVKTSPAHFRPISTRRATIGATTSIHRHRCLPSPPPPQALRARPSPHPQTHLTVVDTRRSIQEFDETIVVKTPPFKREQRSAREM</sequence>
<organism evidence="2 3">
    <name type="scientific">Sesamum alatum</name>
    <dbReference type="NCBI Taxonomy" id="300844"/>
    <lineage>
        <taxon>Eukaryota</taxon>
        <taxon>Viridiplantae</taxon>
        <taxon>Streptophyta</taxon>
        <taxon>Embryophyta</taxon>
        <taxon>Tracheophyta</taxon>
        <taxon>Spermatophyta</taxon>
        <taxon>Magnoliopsida</taxon>
        <taxon>eudicotyledons</taxon>
        <taxon>Gunneridae</taxon>
        <taxon>Pentapetalae</taxon>
        <taxon>asterids</taxon>
        <taxon>lamiids</taxon>
        <taxon>Lamiales</taxon>
        <taxon>Pedaliaceae</taxon>
        <taxon>Sesamum</taxon>
    </lineage>
</organism>